<dbReference type="InterPro" id="IPR000152">
    <property type="entry name" value="EGF-type_Asp/Asn_hydroxyl_site"/>
</dbReference>
<dbReference type="PROSITE" id="PS50234">
    <property type="entry name" value="VWFA"/>
    <property type="match status" value="2"/>
</dbReference>
<dbReference type="Gene3D" id="2.10.25.10">
    <property type="entry name" value="Laminin"/>
    <property type="match status" value="9"/>
</dbReference>
<evidence type="ECO:0000313" key="12">
    <source>
        <dbReference type="EMBL" id="KAK6490816.1"/>
    </source>
</evidence>
<dbReference type="PANTHER" id="PTHR24020:SF35">
    <property type="entry name" value="MATRILIN-2"/>
    <property type="match status" value="1"/>
</dbReference>
<reference evidence="12 13" key="1">
    <citation type="submission" date="2021-05" db="EMBL/GenBank/DDBJ databases">
        <authorList>
            <person name="Zahm M."/>
            <person name="Klopp C."/>
            <person name="Cabau C."/>
            <person name="Kuhl H."/>
            <person name="Suciu R."/>
            <person name="Ciorpac M."/>
            <person name="Holostenco D."/>
            <person name="Gessner J."/>
            <person name="Wuertz S."/>
            <person name="Hohne C."/>
            <person name="Stock M."/>
            <person name="Gislard M."/>
            <person name="Lluch J."/>
            <person name="Milhes M."/>
            <person name="Lampietro C."/>
            <person name="Lopez Roques C."/>
            <person name="Donnadieu C."/>
            <person name="Du K."/>
            <person name="Schartl M."/>
            <person name="Guiguen Y."/>
        </authorList>
    </citation>
    <scope>NUCLEOTIDE SEQUENCE [LARGE SCALE GENOMIC DNA]</scope>
    <source>
        <strain evidence="12">Hh-F2</strain>
        <tissue evidence="12">Blood</tissue>
    </source>
</reference>
<dbReference type="SMART" id="SM00327">
    <property type="entry name" value="VWA"/>
    <property type="match status" value="2"/>
</dbReference>
<comment type="caution">
    <text evidence="8">Lacks conserved residue(s) required for the propagation of feature annotation.</text>
</comment>
<dbReference type="SMART" id="SM00179">
    <property type="entry name" value="EGF_CA"/>
    <property type="match status" value="9"/>
</dbReference>
<proteinExistence type="predicted"/>
<evidence type="ECO:0000256" key="1">
    <source>
        <dbReference type="ARBA" id="ARBA00004613"/>
    </source>
</evidence>
<dbReference type="CDD" id="cd01475">
    <property type="entry name" value="vWA_Matrilin"/>
    <property type="match status" value="1"/>
</dbReference>
<dbReference type="PROSITE" id="PS00010">
    <property type="entry name" value="ASX_HYDROXYL"/>
    <property type="match status" value="4"/>
</dbReference>
<dbReference type="InterPro" id="IPR001881">
    <property type="entry name" value="EGF-like_Ca-bd_dom"/>
</dbReference>
<dbReference type="InterPro" id="IPR036465">
    <property type="entry name" value="vWFA_dom_sf"/>
</dbReference>
<evidence type="ECO:0000313" key="13">
    <source>
        <dbReference type="Proteomes" id="UP001369086"/>
    </source>
</evidence>
<keyword evidence="6" id="KW-0175">Coiled coil</keyword>
<keyword evidence="4 9" id="KW-0732">Signal</keyword>
<evidence type="ECO:0000256" key="6">
    <source>
        <dbReference type="ARBA" id="ARBA00023054"/>
    </source>
</evidence>
<keyword evidence="3 8" id="KW-0245">EGF-like domain</keyword>
<comment type="caution">
    <text evidence="12">The sequence shown here is derived from an EMBL/GenBank/DDBJ whole genome shotgun (WGS) entry which is preliminary data.</text>
</comment>
<comment type="subcellular location">
    <subcellularLocation>
        <location evidence="1">Secreted</location>
    </subcellularLocation>
</comment>
<dbReference type="SMART" id="SM00181">
    <property type="entry name" value="EGF"/>
    <property type="match status" value="9"/>
</dbReference>
<evidence type="ECO:0000256" key="7">
    <source>
        <dbReference type="ARBA" id="ARBA00023157"/>
    </source>
</evidence>
<evidence type="ECO:0000256" key="4">
    <source>
        <dbReference type="ARBA" id="ARBA00022729"/>
    </source>
</evidence>
<evidence type="ECO:0000256" key="5">
    <source>
        <dbReference type="ARBA" id="ARBA00022737"/>
    </source>
</evidence>
<dbReference type="Pfam" id="PF00092">
    <property type="entry name" value="VWA"/>
    <property type="match status" value="2"/>
</dbReference>
<dbReference type="InterPro" id="IPR009030">
    <property type="entry name" value="Growth_fac_rcpt_cys_sf"/>
</dbReference>
<dbReference type="PROSITE" id="PS50026">
    <property type="entry name" value="EGF_3"/>
    <property type="match status" value="1"/>
</dbReference>
<protein>
    <submittedName>
        <fullName evidence="12">Matrilin-2-like</fullName>
    </submittedName>
</protein>
<keyword evidence="5" id="KW-0677">Repeat</keyword>
<evidence type="ECO:0000259" key="10">
    <source>
        <dbReference type="PROSITE" id="PS50026"/>
    </source>
</evidence>
<dbReference type="InterPro" id="IPR036337">
    <property type="entry name" value="Matrilin_CC_sf"/>
</dbReference>
<dbReference type="SUPFAM" id="SSF57184">
    <property type="entry name" value="Growth factor receptor domain"/>
    <property type="match status" value="3"/>
</dbReference>
<feature type="chain" id="PRO_5046539062" evidence="9">
    <location>
        <begin position="20"/>
        <end position="821"/>
    </location>
</feature>
<organism evidence="12 13">
    <name type="scientific">Huso huso</name>
    <name type="common">Beluga</name>
    <name type="synonym">Acipenser huso</name>
    <dbReference type="NCBI Taxonomy" id="61971"/>
    <lineage>
        <taxon>Eukaryota</taxon>
        <taxon>Metazoa</taxon>
        <taxon>Chordata</taxon>
        <taxon>Craniata</taxon>
        <taxon>Vertebrata</taxon>
        <taxon>Euteleostomi</taxon>
        <taxon>Actinopterygii</taxon>
        <taxon>Chondrostei</taxon>
        <taxon>Acipenseriformes</taxon>
        <taxon>Acipenseridae</taxon>
        <taxon>Huso</taxon>
    </lineage>
</organism>
<evidence type="ECO:0000256" key="2">
    <source>
        <dbReference type="ARBA" id="ARBA00022525"/>
    </source>
</evidence>
<dbReference type="Gene3D" id="1.20.5.30">
    <property type="match status" value="1"/>
</dbReference>
<dbReference type="Gene3D" id="3.40.50.410">
    <property type="entry name" value="von Willebrand factor, type A domain"/>
    <property type="match status" value="2"/>
</dbReference>
<evidence type="ECO:0000259" key="11">
    <source>
        <dbReference type="PROSITE" id="PS50234"/>
    </source>
</evidence>
<dbReference type="EMBL" id="JAHFZB010000004">
    <property type="protein sequence ID" value="KAK6490816.1"/>
    <property type="molecule type" value="Genomic_DNA"/>
</dbReference>
<dbReference type="Proteomes" id="UP001369086">
    <property type="component" value="Unassembled WGS sequence"/>
</dbReference>
<dbReference type="InterPro" id="IPR000742">
    <property type="entry name" value="EGF"/>
</dbReference>
<feature type="signal peptide" evidence="9">
    <location>
        <begin position="1"/>
        <end position="19"/>
    </location>
</feature>
<keyword evidence="7" id="KW-1015">Disulfide bond</keyword>
<feature type="domain" description="VWFA" evidence="11">
    <location>
        <begin position="608"/>
        <end position="781"/>
    </location>
</feature>
<dbReference type="Pfam" id="PF14670">
    <property type="entry name" value="FXa_inhibition"/>
    <property type="match status" value="9"/>
</dbReference>
<evidence type="ECO:0000256" key="8">
    <source>
        <dbReference type="PROSITE-ProRule" id="PRU00076"/>
    </source>
</evidence>
<evidence type="ECO:0000256" key="3">
    <source>
        <dbReference type="ARBA" id="ARBA00022536"/>
    </source>
</evidence>
<dbReference type="Pfam" id="PF10393">
    <property type="entry name" value="Matrilin_ccoil"/>
    <property type="match status" value="1"/>
</dbReference>
<gene>
    <name evidence="12" type="ORF">HHUSO_G5494</name>
</gene>
<dbReference type="SUPFAM" id="SSF53300">
    <property type="entry name" value="vWA-like"/>
    <property type="match status" value="2"/>
</dbReference>
<keyword evidence="13" id="KW-1185">Reference proteome</keyword>
<dbReference type="PROSITE" id="PS01186">
    <property type="entry name" value="EGF_2"/>
    <property type="match status" value="6"/>
</dbReference>
<sequence length="821" mass="91535">MKAALISLVLLLLFQTILSQAREKQHQRRRDDAALQSNLLESPCKGKPLDFVFIIDSSRSVRPHDYEKVKTFIINILKFLDVGPDTTRVGLIQYGSVVQSEFSLKTYKRKADIEKAVQNMIHLATGTMTGLAIQYTMNMAFSESEGARPLDMNIPRIAMIVTDGRPQDTVEEVSGQARDSGIKIFAIGVGRVDMSTLRAIGSEPHEEHVFLVANFSQIETLTSVFQSKLCGGTNLCTDVDHGCAHICISTTGSYVCKCRKGYTLNPDGKTCSAEDFCALELHGCQHLCVNVPGSYVCRCYDGYQLNNDKRTCSRIDFCDLGNHGCQHDCVTTANSYVCSCRRGFVLNPDGKSCRKTDPCALGNHGCEHECINTEDSFICRCRAGYTLNPDGKTCKKTDPCALGNHGCEHECVNTEDSFICRCRAEYTLNRDGKTCKKTDRCALDNHGCEHECVNTEDSFICRCYTGYILNSDEKTCRSVEHCAANDHGCEHACLNTDESFICQCYEGYILNDDLKTCSRMDYCALIDNGCEHLCLNTEDSYICQCFEGYTLNDDRKTCRSRDICSTVEHGCEQLCVNTDGSYICKCLERYTLSEDGKRCKRCADGVIDLVFVIDGSKSLGPDNFELVKQFVKGIIDSLDISPTTTRVGLLQYSTKVRSEFTLAQFSSVKDVNEAVSQIKYMGRGSMTGSALKHMLETSFTEAEGARPASVPKVTIVFTDGRSQDDVSEWSTKAQKNGITMYAVGVGKAIEDELRQIASKPQDKHLYYAEDFSKMGEIADKLKSRICEEKPSLEDQCKCENVIDFQNQANEQMRKLTQRHIL</sequence>
<keyword evidence="2" id="KW-0964">Secreted</keyword>
<dbReference type="InterPro" id="IPR002035">
    <property type="entry name" value="VWF_A"/>
</dbReference>
<accession>A0ABR1A296</accession>
<feature type="domain" description="EGF-like" evidence="10">
    <location>
        <begin position="355"/>
        <end position="395"/>
    </location>
</feature>
<dbReference type="InterPro" id="IPR050525">
    <property type="entry name" value="ECM_Assembly_Org"/>
</dbReference>
<dbReference type="PRINTS" id="PR00453">
    <property type="entry name" value="VWFADOMAIN"/>
</dbReference>
<dbReference type="InterPro" id="IPR019466">
    <property type="entry name" value="Matrilin_CC_trimer"/>
</dbReference>
<feature type="domain" description="VWFA" evidence="11">
    <location>
        <begin position="50"/>
        <end position="229"/>
    </location>
</feature>
<dbReference type="PANTHER" id="PTHR24020">
    <property type="entry name" value="COLLAGEN ALPHA"/>
    <property type="match status" value="1"/>
</dbReference>
<name>A0ABR1A296_HUSHU</name>
<evidence type="ECO:0000256" key="9">
    <source>
        <dbReference type="SAM" id="SignalP"/>
    </source>
</evidence>